<gene>
    <name evidence="1" type="ORF">NQ176_g1169</name>
</gene>
<comment type="caution">
    <text evidence="1">The sequence shown here is derived from an EMBL/GenBank/DDBJ whole genome shotgun (WGS) entry which is preliminary data.</text>
</comment>
<proteinExistence type="predicted"/>
<protein>
    <submittedName>
        <fullName evidence="1">Uncharacterized protein</fullName>
    </submittedName>
</protein>
<evidence type="ECO:0000313" key="1">
    <source>
        <dbReference type="EMBL" id="KAJ2982780.1"/>
    </source>
</evidence>
<keyword evidence="2" id="KW-1185">Reference proteome</keyword>
<dbReference type="EMBL" id="JANJQO010000058">
    <property type="protein sequence ID" value="KAJ2982780.1"/>
    <property type="molecule type" value="Genomic_DNA"/>
</dbReference>
<evidence type="ECO:0000313" key="2">
    <source>
        <dbReference type="Proteomes" id="UP001143910"/>
    </source>
</evidence>
<name>A0ACC1NV12_9HYPO</name>
<organism evidence="1 2">
    <name type="scientific">Zarea fungicola</name>
    <dbReference type="NCBI Taxonomy" id="93591"/>
    <lineage>
        <taxon>Eukaryota</taxon>
        <taxon>Fungi</taxon>
        <taxon>Dikarya</taxon>
        <taxon>Ascomycota</taxon>
        <taxon>Pezizomycotina</taxon>
        <taxon>Sordariomycetes</taxon>
        <taxon>Hypocreomycetidae</taxon>
        <taxon>Hypocreales</taxon>
        <taxon>Cordycipitaceae</taxon>
        <taxon>Zarea</taxon>
    </lineage>
</organism>
<accession>A0ACC1NV12</accession>
<sequence length="2363" mass="267415">MDCVAELSDAEMHYAINHVFLPPKLPQNGDDEHGVANEMAILRMVCTAFDSFHAHVQPSAVSTVDEAQAAIRQLCNQRDENGDIEATQLHTMFRNLCQNDGIISIHVRAQNSAITAKRDGDSVLFEFFELSPTNAAAMSTKGRLQRQFPGSAVSISLSVFNDEDLHSALVDTICKMSYQEVAEMKPEVKKAGEKHIEERDTTNPSIVTDLLATILQSLGETALVPTLIKNTREQVCWKDARMPWRRSPLWLLVRVTIQTIMSRANKANLYKQFMVFLMASILKSTETLHVSSEVLYCMVAKISGRLQKLDRDTQYPWLESVGNVVTGTVSSIHADWKEINRVSDLDLEFEPVSAAWLRWDKYGVYPALQDFIQSIGSRQPIVAGAAFCPPWSLPKWAAMKLPNPTFSQDDESATFGLFAFERWVAVSLDSWLKCNMNATDTPDKLLRLMKSYSKASLPCYSESPDAISLMVLTVMELWVACDRSACSQNALLLDYDHEIPGELLQSLILSFRIDMERLHRVEMYLKARHDRAVQAQTPSIFASFGSPKSFGVRFFASSEYHQDLMRKIEEEAERARDRKRAEFIQERESYWSHMAKHATLAHEYKDKVNRRTGVVYQVESKSCQKCYHKKAAEDQNIEVHEWPLPTMTHQAQNIVFEMQVPDSVRGWRNATAHVIMTVLRSSGSIEAKPDDYLETYFACHRGWAKSSGRFVLASTTKSNRRTHRKAKSLATASESDILVKNGLTFCYYDKTTRSWVSGFATTDKIPALCTYQLSNSCTSLQKFVFRPFHQPSGLSANHVISQQSECPEHLSVDEFKAMAAMPCGFRLQWLNILTQLHMPMVDLTKSDMLKILLQVSRQAGPPGVGYNVRPGHQILNDDRFASIFVDGLELSLKRVKENWETYHALSGLIALSARILSLSPSAEISSRCLLFLEECRVVLMSWLALLQEKLKQSENDSTRTEFSGKLWQVAQICVSSFGVDEEHLQSVLSTPSSAAILIESSIIAQSASHSAQESRNLSRANGLRRILHKALKLLRKEIVVRNNPCLDIALLKSWAAYPGSDGWKKVSKPYGHWLVTSTINQCSSLPLTVHYNLLTGELLVNGFPLSRTKLEVLPTDMPGMNFSSKKLHNGLKLFFGMSNTNPSDFFLVASSDTRVYEAIPSRAFAGLLPREFVNNYVHWYDRDAQIIEFRVKNAPWTSSLRSNWVMREGEGGWIMEKHGQQVLIGPKTDTARYLSKILAPLEDNHYLHVILHSKTMRLSVEMPRVQLDFWLDFGSTRLCSRQFRGMFVDCSQRIDTLVGLKSKLVLRNDLDQRKVLIPDGGPVWSPDTLTNHVQVTIPHGTSRKVHVYDIDTLLRRLTDNGSLQSKLVICHLHALTSSCLPDELTGKTGTEAALTILRSAALRSFEYLKEEDLMKLSSIARLSPERVYYPKNLRCMETVHWDGKLGFICQDNGFYTSVQSIFSQASATAFFYPGLYKDAPRLDYIDGELEKRHSIRTASFHVCGFGAEKHTTDHDVLYQSRDTPSYSERSHRAFKIAQMMARSQESLVESLNHGLVDQIWSSLKGDTQGLTGQMLAQEICYDSSWLEDQTDLFRQYWCQLHRFLDGRFTQLNRFQTMLCLSTMGYAKTGCLQLLQVLAAFAKIRNLCKVNVPAGHYFSLYQGRAAVRSDILQIVRLNLKEFFDCPESHIFRRSGENEYDFSNRRYNEFTANRDSAADRFTTMVYAQWVCAKPELLSVDGTYVDSSAAIKAIRQKWKFWYDNHCFYEYLCQIATLLVPCSVEAISVPERKTTTFSHLQPRKAKPFITTQNLFAFAAPLLPLGEQTQLAQCLPTTVPAETGARLTGLLERLKANISPKQPYQAKYATELERSLICLEDQMASQALPLGEEELREILVENVRQCQLHFDSLYSVLQTAIESNLKAQFLSTTSGDIDSWQVPATFMAPRMSPSILLSNLAQTRRDLFSSDWKEALVALGVAVTKVQRAKRLKQTKLMSDLVKELSNAGHMNWDPLNSPETLLLEIESGILIRDVQEDIALQMRDPPDGKNAVMQLNMGEGKSSVIVPIVAAHLADGSRLVRVIVAKPQAKELFRTLVSKLGGLLNRRICHMPFNRMLRLTAQQANSLHKLYIECMEQGGILLLQPEHMLSFKLMAIEFQSLADRESAGTALLDVYHFFETHSRDIVDESDENFSPKFELIYTMGAQRPIELSPERWTVLQRLLSIVASVAPSVKQEFPGSIEINHHGKGRFPRTRVLRADAADLLLRRVTQKICETGLPGLPIARQSDEMRQAVFEYIFEKSLDAHQISLVEENTAFFTDTVRGPLLLLRGLVSGAVLLFALCQKRWRVNYGLDANRHPTTPMWSFS</sequence>
<reference evidence="1" key="1">
    <citation type="submission" date="2022-08" db="EMBL/GenBank/DDBJ databases">
        <title>Genome Sequence of Lecanicillium fungicola.</title>
        <authorList>
            <person name="Buettner E."/>
        </authorList>
    </citation>
    <scope>NUCLEOTIDE SEQUENCE</scope>
    <source>
        <strain evidence="1">Babe33</strain>
    </source>
</reference>
<dbReference type="Proteomes" id="UP001143910">
    <property type="component" value="Unassembled WGS sequence"/>
</dbReference>